<dbReference type="EMBL" id="QRBI01000104">
    <property type="protein sequence ID" value="RMC15147.1"/>
    <property type="molecule type" value="Genomic_DNA"/>
</dbReference>
<comment type="caution">
    <text evidence="1">The sequence shown here is derived from an EMBL/GenBank/DDBJ whole genome shotgun (WGS) entry which is preliminary data.</text>
</comment>
<keyword evidence="2" id="KW-1185">Reference proteome</keyword>
<proteinExistence type="predicted"/>
<dbReference type="PANTHER" id="PTHR33395">
    <property type="entry name" value="TRANSCRIPTASE, PUTATIVE-RELATED-RELATED"/>
    <property type="match status" value="1"/>
</dbReference>
<gene>
    <name evidence="1" type="ORF">DUI87_07329</name>
</gene>
<evidence type="ECO:0000313" key="2">
    <source>
        <dbReference type="Proteomes" id="UP000269221"/>
    </source>
</evidence>
<dbReference type="PANTHER" id="PTHR33395:SF22">
    <property type="entry name" value="REVERSE TRANSCRIPTASE DOMAIN-CONTAINING PROTEIN"/>
    <property type="match status" value="1"/>
</dbReference>
<dbReference type="AlphaFoldDB" id="A0A3M0L7H0"/>
<dbReference type="OrthoDB" id="416454at2759"/>
<organism evidence="1 2">
    <name type="scientific">Hirundo rustica rustica</name>
    <dbReference type="NCBI Taxonomy" id="333673"/>
    <lineage>
        <taxon>Eukaryota</taxon>
        <taxon>Metazoa</taxon>
        <taxon>Chordata</taxon>
        <taxon>Craniata</taxon>
        <taxon>Vertebrata</taxon>
        <taxon>Euteleostomi</taxon>
        <taxon>Archelosauria</taxon>
        <taxon>Archosauria</taxon>
        <taxon>Dinosauria</taxon>
        <taxon>Saurischia</taxon>
        <taxon>Theropoda</taxon>
        <taxon>Coelurosauria</taxon>
        <taxon>Aves</taxon>
        <taxon>Neognathae</taxon>
        <taxon>Neoaves</taxon>
        <taxon>Telluraves</taxon>
        <taxon>Australaves</taxon>
        <taxon>Passeriformes</taxon>
        <taxon>Sylvioidea</taxon>
        <taxon>Hirundinidae</taxon>
        <taxon>Hirundo</taxon>
    </lineage>
</organism>
<sequence>MKLNSHEYVGPEEMHPRVLRELVSVVAEPLSIIFEKSWSDEVLGDWKTGDITLIFKNGKKEDPGNYRTAEPGNTMVQNFLEDLLKHIKDKKVTASISLLRANHA</sequence>
<dbReference type="STRING" id="333673.A0A3M0L7H0"/>
<dbReference type="GO" id="GO:0007508">
    <property type="term" value="P:larval heart development"/>
    <property type="evidence" value="ECO:0007669"/>
    <property type="project" value="TreeGrafter"/>
</dbReference>
<reference evidence="1 2" key="1">
    <citation type="submission" date="2018-07" db="EMBL/GenBank/DDBJ databases">
        <title>A high quality draft genome assembly of the barn swallow (H. rustica rustica).</title>
        <authorList>
            <person name="Formenti G."/>
            <person name="Chiara M."/>
            <person name="Poveda L."/>
            <person name="Francoijs K.-J."/>
            <person name="Bonisoli-Alquati A."/>
            <person name="Canova L."/>
            <person name="Gianfranceschi L."/>
            <person name="Horner D.S."/>
            <person name="Saino N."/>
        </authorList>
    </citation>
    <scope>NUCLEOTIDE SEQUENCE [LARGE SCALE GENOMIC DNA]</scope>
    <source>
        <strain evidence="1">Chelidonia</strain>
        <tissue evidence="1">Blood</tissue>
    </source>
</reference>
<accession>A0A3M0L7H0</accession>
<evidence type="ECO:0000313" key="1">
    <source>
        <dbReference type="EMBL" id="RMC15147.1"/>
    </source>
</evidence>
<name>A0A3M0L7H0_HIRRU</name>
<protein>
    <submittedName>
        <fullName evidence="1">Uncharacterized protein</fullName>
    </submittedName>
</protein>
<dbReference type="GO" id="GO:0031012">
    <property type="term" value="C:extracellular matrix"/>
    <property type="evidence" value="ECO:0007669"/>
    <property type="project" value="TreeGrafter"/>
</dbReference>
<dbReference type="Proteomes" id="UP000269221">
    <property type="component" value="Unassembled WGS sequence"/>
</dbReference>
<dbReference type="GO" id="GO:0061343">
    <property type="term" value="P:cell adhesion involved in heart morphogenesis"/>
    <property type="evidence" value="ECO:0007669"/>
    <property type="project" value="TreeGrafter"/>
</dbReference>